<dbReference type="SMART" id="SM00829">
    <property type="entry name" value="PKS_ER"/>
    <property type="match status" value="1"/>
</dbReference>
<dbReference type="CDD" id="cd08236">
    <property type="entry name" value="sugar_DH"/>
    <property type="match status" value="1"/>
</dbReference>
<dbReference type="GO" id="GO:0016491">
    <property type="term" value="F:oxidoreductase activity"/>
    <property type="evidence" value="ECO:0007669"/>
    <property type="project" value="UniProtKB-KW"/>
</dbReference>
<dbReference type="InterPro" id="IPR013149">
    <property type="entry name" value="ADH-like_C"/>
</dbReference>
<proteinExistence type="inferred from homology"/>
<dbReference type="Gene3D" id="3.40.50.720">
    <property type="entry name" value="NAD(P)-binding Rossmann-like Domain"/>
    <property type="match status" value="1"/>
</dbReference>
<evidence type="ECO:0000256" key="2">
    <source>
        <dbReference type="ARBA" id="ARBA00022833"/>
    </source>
</evidence>
<evidence type="ECO:0000259" key="5">
    <source>
        <dbReference type="SMART" id="SM00829"/>
    </source>
</evidence>
<dbReference type="Pfam" id="PF00107">
    <property type="entry name" value="ADH_zinc_N"/>
    <property type="match status" value="1"/>
</dbReference>
<dbReference type="InterPro" id="IPR002328">
    <property type="entry name" value="ADH_Zn_CS"/>
</dbReference>
<dbReference type="SUPFAM" id="SSF50129">
    <property type="entry name" value="GroES-like"/>
    <property type="match status" value="1"/>
</dbReference>
<feature type="domain" description="Enoyl reductase (ER)" evidence="5">
    <location>
        <begin position="28"/>
        <end position="363"/>
    </location>
</feature>
<evidence type="ECO:0000256" key="4">
    <source>
        <dbReference type="RuleBase" id="RU361277"/>
    </source>
</evidence>
<dbReference type="InterPro" id="IPR036291">
    <property type="entry name" value="NAD(P)-bd_dom_sf"/>
</dbReference>
<comment type="cofactor">
    <cofactor evidence="4">
        <name>Zn(2+)</name>
        <dbReference type="ChEBI" id="CHEBI:29105"/>
    </cofactor>
</comment>
<dbReference type="Proteomes" id="UP000009352">
    <property type="component" value="Unassembled WGS sequence"/>
</dbReference>
<evidence type="ECO:0000313" key="6">
    <source>
        <dbReference type="EMBL" id="EKS51465.1"/>
    </source>
</evidence>
<accession>A0AB33XV65</accession>
<keyword evidence="2 4" id="KW-0862">Zinc</keyword>
<dbReference type="InterPro" id="IPR013154">
    <property type="entry name" value="ADH-like_N"/>
</dbReference>
<dbReference type="InterPro" id="IPR020843">
    <property type="entry name" value="ER"/>
</dbReference>
<sequence length="370" mass="40202">MNKKYDFKKVGNIIMVNTMKAAVLVSAGDVRYQDVPIPEISDDDFLIKVAYSGVCGSDLPRSQKENGARLYPLIMGHEFSGTVAKMGANIEGFKEGERVAVAPLLPNPKSIYTKMGLYGFSEQYNLIGTGSNGGFAEFVKVPKGHVLHLPESVDLKTAAGIEPATVSGYGLARGHIQAGDTVAILGCGSIGQFAIQNARLYGASNVIAVDIFDDKLELAKKLGADYTINGKTQDVVKEIQKITAHGVDVAVDCAGSRFTEIEALEITRRDGNVVFVGISGDDLPIKKDVFEQHVLRGGLNIHGSWMSYTMPYPGRAWQIVIDAMSKGKMDFKSMISQQIGLDQLGDTLKKMYNKEIEFNKVIVKVDQTID</sequence>
<evidence type="ECO:0000256" key="1">
    <source>
        <dbReference type="ARBA" id="ARBA00022723"/>
    </source>
</evidence>
<dbReference type="SUPFAM" id="SSF51735">
    <property type="entry name" value="NAD(P)-binding Rossmann-fold domains"/>
    <property type="match status" value="1"/>
</dbReference>
<dbReference type="InterPro" id="IPR050129">
    <property type="entry name" value="Zn_alcohol_dh"/>
</dbReference>
<keyword evidence="3" id="KW-0560">Oxidoreductase</keyword>
<reference evidence="6 7" key="1">
    <citation type="journal article" date="2013" name="Genome Announc.">
        <title>Draft Genome Sequence of Staphylococcus simulans UMC-CNS-990, Isolated from a Case of Chronic Bovine Mastitis.</title>
        <authorList>
            <person name="Calcutt M.J."/>
            <person name="Foecking M.F."/>
            <person name="Hsieh H.Y."/>
            <person name="Perry J."/>
            <person name="Stewart G.C."/>
            <person name="Middleton J.R."/>
        </authorList>
    </citation>
    <scope>NUCLEOTIDE SEQUENCE [LARGE SCALE GENOMIC DNA]</scope>
    <source>
        <strain evidence="6 7">LRHMDP3</strain>
    </source>
</reference>
<dbReference type="PANTHER" id="PTHR43401:SF2">
    <property type="entry name" value="L-THREONINE 3-DEHYDROGENASE"/>
    <property type="match status" value="1"/>
</dbReference>
<dbReference type="AlphaFoldDB" id="A0AB33XV65"/>
<keyword evidence="1 4" id="KW-0479">Metal-binding</keyword>
<dbReference type="InterPro" id="IPR011032">
    <property type="entry name" value="GroES-like_sf"/>
</dbReference>
<dbReference type="Gene3D" id="3.90.180.10">
    <property type="entry name" value="Medium-chain alcohol dehydrogenases, catalytic domain"/>
    <property type="match status" value="1"/>
</dbReference>
<comment type="caution">
    <text evidence="6">The sequence shown here is derived from an EMBL/GenBank/DDBJ whole genome shotgun (WGS) entry which is preliminary data.</text>
</comment>
<gene>
    <name evidence="6" type="ORF">LRHMDP3_1190</name>
</gene>
<evidence type="ECO:0000256" key="3">
    <source>
        <dbReference type="ARBA" id="ARBA00023002"/>
    </source>
</evidence>
<protein>
    <submittedName>
        <fullName evidence="6">Sugar dehydrogenase</fullName>
    </submittedName>
</protein>
<dbReference type="PANTHER" id="PTHR43401">
    <property type="entry name" value="L-THREONINE 3-DEHYDROGENASE"/>
    <property type="match status" value="1"/>
</dbReference>
<name>A0AB33XV65_LACRH</name>
<evidence type="ECO:0000313" key="7">
    <source>
        <dbReference type="Proteomes" id="UP000009352"/>
    </source>
</evidence>
<dbReference type="Pfam" id="PF08240">
    <property type="entry name" value="ADH_N"/>
    <property type="match status" value="1"/>
</dbReference>
<organism evidence="6 7">
    <name type="scientific">Lacticaseibacillus rhamnosus LRHMDP3</name>
    <dbReference type="NCBI Taxonomy" id="1203259"/>
    <lineage>
        <taxon>Bacteria</taxon>
        <taxon>Bacillati</taxon>
        <taxon>Bacillota</taxon>
        <taxon>Bacilli</taxon>
        <taxon>Lactobacillales</taxon>
        <taxon>Lactobacillaceae</taxon>
        <taxon>Lacticaseibacillus</taxon>
    </lineage>
</organism>
<dbReference type="GO" id="GO:0008270">
    <property type="term" value="F:zinc ion binding"/>
    <property type="evidence" value="ECO:0007669"/>
    <property type="project" value="InterPro"/>
</dbReference>
<dbReference type="PROSITE" id="PS00059">
    <property type="entry name" value="ADH_ZINC"/>
    <property type="match status" value="1"/>
</dbReference>
<comment type="similarity">
    <text evidence="4">Belongs to the zinc-containing alcohol dehydrogenase family.</text>
</comment>
<dbReference type="EMBL" id="AMQX01000005">
    <property type="protein sequence ID" value="EKS51465.1"/>
    <property type="molecule type" value="Genomic_DNA"/>
</dbReference>